<dbReference type="Gene3D" id="3.40.190.10">
    <property type="entry name" value="Periplasmic binding protein-like II"/>
    <property type="match status" value="2"/>
</dbReference>
<evidence type="ECO:0000256" key="3">
    <source>
        <dbReference type="ARBA" id="ARBA00023125"/>
    </source>
</evidence>
<proteinExistence type="inferred from homology"/>
<dbReference type="Gene3D" id="1.10.10.10">
    <property type="entry name" value="Winged helix-like DNA-binding domain superfamily/Winged helix DNA-binding domain"/>
    <property type="match status" value="1"/>
</dbReference>
<evidence type="ECO:0000256" key="4">
    <source>
        <dbReference type="ARBA" id="ARBA00023163"/>
    </source>
</evidence>
<accession>A0ABW7C1N2</accession>
<organism evidence="6 7">
    <name type="scientific">Streptomyces omiyaensis</name>
    <dbReference type="NCBI Taxonomy" id="68247"/>
    <lineage>
        <taxon>Bacteria</taxon>
        <taxon>Bacillati</taxon>
        <taxon>Actinomycetota</taxon>
        <taxon>Actinomycetes</taxon>
        <taxon>Kitasatosporales</taxon>
        <taxon>Streptomycetaceae</taxon>
        <taxon>Streptomyces</taxon>
    </lineage>
</organism>
<sequence>MLDRLELEAFLTLSEELHFGRTAARLHVTTSRISQTIAKLERRVGTRLFVRTSRRVALTRVGERLRDDLRPAYEQIGLGLAQAIAAGRGGRTGGLLRVGWSTPWCGELVARAARLLRVRHPGCEVELREIRLLDPLGGMRAGTVDVQLTEFPVDEPDITAGRLVFAEPRALLVPSDHPFARRGSVSVEDLADTVLVTLADARVPRRWMDRHFPRRTPAGRPVPQGPATRCWPEILVHVAAGSGVGLAAARAERYHGGSGLAFVPLRDGPTVDYGLMWPTAGRNPLVRAYLDAVDELAPPRRDAAAGGPRRDG</sequence>
<dbReference type="InterPro" id="IPR036388">
    <property type="entry name" value="WH-like_DNA-bd_sf"/>
</dbReference>
<dbReference type="Pfam" id="PF00126">
    <property type="entry name" value="HTH_1"/>
    <property type="match status" value="1"/>
</dbReference>
<keyword evidence="4" id="KW-0804">Transcription</keyword>
<feature type="domain" description="HTH lysR-type" evidence="5">
    <location>
        <begin position="7"/>
        <end position="59"/>
    </location>
</feature>
<dbReference type="SUPFAM" id="SSF46785">
    <property type="entry name" value="Winged helix' DNA-binding domain"/>
    <property type="match status" value="1"/>
</dbReference>
<keyword evidence="3" id="KW-0238">DNA-binding</keyword>
<comment type="caution">
    <text evidence="6">The sequence shown here is derived from an EMBL/GenBank/DDBJ whole genome shotgun (WGS) entry which is preliminary data.</text>
</comment>
<reference evidence="6 7" key="1">
    <citation type="submission" date="2024-10" db="EMBL/GenBank/DDBJ databases">
        <title>The Natural Products Discovery Center: Release of the First 8490 Sequenced Strains for Exploring Actinobacteria Biosynthetic Diversity.</title>
        <authorList>
            <person name="Kalkreuter E."/>
            <person name="Kautsar S.A."/>
            <person name="Yang D."/>
            <person name="Bader C.D."/>
            <person name="Teijaro C.N."/>
            <person name="Fluegel L."/>
            <person name="Davis C.M."/>
            <person name="Simpson J.R."/>
            <person name="Lauterbach L."/>
            <person name="Steele A.D."/>
            <person name="Gui C."/>
            <person name="Meng S."/>
            <person name="Li G."/>
            <person name="Viehrig K."/>
            <person name="Ye F."/>
            <person name="Su P."/>
            <person name="Kiefer A.F."/>
            <person name="Nichols A."/>
            <person name="Cepeda A.J."/>
            <person name="Yan W."/>
            <person name="Fan B."/>
            <person name="Jiang Y."/>
            <person name="Adhikari A."/>
            <person name="Zheng C.-J."/>
            <person name="Schuster L."/>
            <person name="Cowan T.M."/>
            <person name="Smanski M.J."/>
            <person name="Chevrette M.G."/>
            <person name="De Carvalho L.P.S."/>
            <person name="Shen B."/>
        </authorList>
    </citation>
    <scope>NUCLEOTIDE SEQUENCE [LARGE SCALE GENOMIC DNA]</scope>
    <source>
        <strain evidence="6 7">NPDC048229</strain>
    </source>
</reference>
<name>A0ABW7C1N2_9ACTN</name>
<dbReference type="RefSeq" id="WP_392884773.1">
    <property type="nucleotide sequence ID" value="NZ_JBICZW010000032.1"/>
</dbReference>
<dbReference type="InterPro" id="IPR036390">
    <property type="entry name" value="WH_DNA-bd_sf"/>
</dbReference>
<dbReference type="PROSITE" id="PS50931">
    <property type="entry name" value="HTH_LYSR"/>
    <property type="match status" value="1"/>
</dbReference>
<evidence type="ECO:0000256" key="2">
    <source>
        <dbReference type="ARBA" id="ARBA00023015"/>
    </source>
</evidence>
<dbReference type="Pfam" id="PF03466">
    <property type="entry name" value="LysR_substrate"/>
    <property type="match status" value="1"/>
</dbReference>
<dbReference type="PANTHER" id="PTHR30346">
    <property type="entry name" value="TRANSCRIPTIONAL DUAL REGULATOR HCAR-RELATED"/>
    <property type="match status" value="1"/>
</dbReference>
<gene>
    <name evidence="6" type="ORF">ACGFYS_32645</name>
</gene>
<dbReference type="EMBL" id="JBICZW010000032">
    <property type="protein sequence ID" value="MFG3193676.1"/>
    <property type="molecule type" value="Genomic_DNA"/>
</dbReference>
<dbReference type="Proteomes" id="UP001604282">
    <property type="component" value="Unassembled WGS sequence"/>
</dbReference>
<comment type="similarity">
    <text evidence="1">Belongs to the LysR transcriptional regulatory family.</text>
</comment>
<dbReference type="InterPro" id="IPR005119">
    <property type="entry name" value="LysR_subst-bd"/>
</dbReference>
<dbReference type="InterPro" id="IPR000847">
    <property type="entry name" value="LysR_HTH_N"/>
</dbReference>
<evidence type="ECO:0000259" key="5">
    <source>
        <dbReference type="PROSITE" id="PS50931"/>
    </source>
</evidence>
<evidence type="ECO:0000313" key="7">
    <source>
        <dbReference type="Proteomes" id="UP001604282"/>
    </source>
</evidence>
<evidence type="ECO:0000256" key="1">
    <source>
        <dbReference type="ARBA" id="ARBA00009437"/>
    </source>
</evidence>
<keyword evidence="7" id="KW-1185">Reference proteome</keyword>
<protein>
    <submittedName>
        <fullName evidence="6">LysR family transcriptional regulator</fullName>
    </submittedName>
</protein>
<dbReference type="SUPFAM" id="SSF53850">
    <property type="entry name" value="Periplasmic binding protein-like II"/>
    <property type="match status" value="1"/>
</dbReference>
<evidence type="ECO:0000313" key="6">
    <source>
        <dbReference type="EMBL" id="MFG3193676.1"/>
    </source>
</evidence>
<keyword evidence="2" id="KW-0805">Transcription regulation</keyword>
<dbReference type="PANTHER" id="PTHR30346:SF0">
    <property type="entry name" value="HCA OPERON TRANSCRIPTIONAL ACTIVATOR HCAR"/>
    <property type="match status" value="1"/>
</dbReference>